<evidence type="ECO:0000256" key="9">
    <source>
        <dbReference type="RuleBase" id="RU003640"/>
    </source>
</evidence>
<dbReference type="PANTHER" id="PTHR11058">
    <property type="entry name" value="NADH-UBIQUINONE OXIDOREDUCTASE CHAIN 3"/>
    <property type="match status" value="1"/>
</dbReference>
<dbReference type="CTD" id="4537"/>
<dbReference type="GO" id="GO:0030964">
    <property type="term" value="C:NADH dehydrogenase complex"/>
    <property type="evidence" value="ECO:0007669"/>
    <property type="project" value="TreeGrafter"/>
</dbReference>
<keyword evidence="9" id="KW-0830">Ubiquinone</keyword>
<dbReference type="Pfam" id="PF00507">
    <property type="entry name" value="Oxidored_q4"/>
    <property type="match status" value="1"/>
</dbReference>
<evidence type="ECO:0000256" key="7">
    <source>
        <dbReference type="ARBA" id="ARBA00023136"/>
    </source>
</evidence>
<comment type="similarity">
    <text evidence="2 9">Belongs to the complex I subunit 3 family.</text>
</comment>
<reference evidence="10" key="1">
    <citation type="submission" date="2014-04" db="EMBL/GenBank/DDBJ databases">
        <title>Sequencing, Annotation and Characterization of the Mitogenome of the Soft-shell clam Mya arenaria.</title>
        <authorList>
            <person name="Wilson J.J."/>
            <person name="Hefner M."/>
            <person name="Walker C.W."/>
            <person name="Page S.T."/>
        </authorList>
    </citation>
    <scope>NUCLEOTIDE SEQUENCE</scope>
</reference>
<evidence type="ECO:0000256" key="1">
    <source>
        <dbReference type="ARBA" id="ARBA00004370"/>
    </source>
</evidence>
<comment type="catalytic activity">
    <reaction evidence="8 9">
        <text>a ubiquinone + NADH + 5 H(+)(in) = a ubiquinol + NAD(+) + 4 H(+)(out)</text>
        <dbReference type="Rhea" id="RHEA:29091"/>
        <dbReference type="Rhea" id="RHEA-COMP:9565"/>
        <dbReference type="Rhea" id="RHEA-COMP:9566"/>
        <dbReference type="ChEBI" id="CHEBI:15378"/>
        <dbReference type="ChEBI" id="CHEBI:16389"/>
        <dbReference type="ChEBI" id="CHEBI:17976"/>
        <dbReference type="ChEBI" id="CHEBI:57540"/>
        <dbReference type="ChEBI" id="CHEBI:57945"/>
        <dbReference type="EC" id="7.1.1.2"/>
    </reaction>
</comment>
<keyword evidence="5 9" id="KW-0812">Transmembrane</keyword>
<gene>
    <name evidence="10" type="primary">ND3</name>
</gene>
<dbReference type="GeneID" id="20159509"/>
<feature type="transmembrane region" description="Helical" evidence="9">
    <location>
        <begin position="110"/>
        <end position="127"/>
    </location>
</feature>
<evidence type="ECO:0000256" key="5">
    <source>
        <dbReference type="ARBA" id="ARBA00022692"/>
    </source>
</evidence>
<feature type="transmembrane region" description="Helical" evidence="9">
    <location>
        <begin position="76"/>
        <end position="98"/>
    </location>
</feature>
<keyword evidence="9" id="KW-0679">Respiratory chain</keyword>
<feature type="transmembrane region" description="Helical" evidence="9">
    <location>
        <begin position="20"/>
        <end position="45"/>
    </location>
</feature>
<evidence type="ECO:0000313" key="10">
    <source>
        <dbReference type="EMBL" id="AII72403.1"/>
    </source>
</evidence>
<comment type="subcellular location">
    <subcellularLocation>
        <location evidence="1">Membrane</location>
    </subcellularLocation>
    <subcellularLocation>
        <location evidence="9">Mitochondrion membrane</location>
        <topology evidence="9">Multi-pass membrane protein</topology>
    </subcellularLocation>
</comment>
<evidence type="ECO:0000256" key="2">
    <source>
        <dbReference type="ARBA" id="ARBA00008472"/>
    </source>
</evidence>
<name>A0A076JE81_MYAAR</name>
<dbReference type="GO" id="GO:0008137">
    <property type="term" value="F:NADH dehydrogenase (ubiquinone) activity"/>
    <property type="evidence" value="ECO:0007669"/>
    <property type="project" value="UniProtKB-UniRule"/>
</dbReference>
<accession>A0A076JE81</accession>
<comment type="function">
    <text evidence="9">Core subunit of the mitochondrial membrane respiratory chain NADH dehydrogenase (Complex I) which catalyzes electron transfer from NADH through the respiratory chain, using ubiquinone as an electron acceptor. Essential for the catalytic activity of complex I.</text>
</comment>
<dbReference type="KEGG" id="maea:20159509"/>
<keyword evidence="9" id="KW-0249">Electron transport</keyword>
<protein>
    <recommendedName>
        <fullName evidence="3 9">NADH-ubiquinone oxidoreductase chain 3</fullName>
        <ecNumber evidence="9">7.1.1.2</ecNumber>
    </recommendedName>
</protein>
<dbReference type="InterPro" id="IPR038430">
    <property type="entry name" value="NDAH_ubi_oxred_su3_sf"/>
</dbReference>
<evidence type="ECO:0000256" key="4">
    <source>
        <dbReference type="ARBA" id="ARBA00022448"/>
    </source>
</evidence>
<dbReference type="OrthoDB" id="154075at2759"/>
<evidence type="ECO:0000256" key="3">
    <source>
        <dbReference type="ARBA" id="ARBA00021007"/>
    </source>
</evidence>
<keyword evidence="7 9" id="KW-0472">Membrane</keyword>
<evidence type="ECO:0000256" key="6">
    <source>
        <dbReference type="ARBA" id="ARBA00022989"/>
    </source>
</evidence>
<organism evidence="10">
    <name type="scientific">Mya arenaria</name>
    <name type="common">Soft-shell clam</name>
    <dbReference type="NCBI Taxonomy" id="6604"/>
    <lineage>
        <taxon>Eukaryota</taxon>
        <taxon>Metazoa</taxon>
        <taxon>Spiralia</taxon>
        <taxon>Lophotrochozoa</taxon>
        <taxon>Mollusca</taxon>
        <taxon>Bivalvia</taxon>
        <taxon>Autobranchia</taxon>
        <taxon>Heteroconchia</taxon>
        <taxon>Euheterodonta</taxon>
        <taxon>Imparidentia</taxon>
        <taxon>Neoheterodontei</taxon>
        <taxon>Myida</taxon>
        <taxon>Myoidea</taxon>
        <taxon>Myidae</taxon>
        <taxon>Mya</taxon>
    </lineage>
</organism>
<evidence type="ECO:0000256" key="8">
    <source>
        <dbReference type="ARBA" id="ARBA00049551"/>
    </source>
</evidence>
<dbReference type="EMBL" id="KJ755996">
    <property type="protein sequence ID" value="AII72403.1"/>
    <property type="molecule type" value="Genomic_DNA"/>
</dbReference>
<dbReference type="EC" id="7.1.1.2" evidence="9"/>
<sequence>MSGWMLLNENYSNLFNSCQDLSVVGVCIFLGLVGVGLLGLGLLVGKTSRVSEGKKVAFECGFDKMSGARVPFSLQFYHLGLLFLIFDLELVLFMPLVVGMSISLSSGEGISMLFFGVGFIFILLLGLSHEYREGTLSWKK</sequence>
<dbReference type="Gene3D" id="1.20.58.1610">
    <property type="entry name" value="NADH:ubiquinone/plastoquinone oxidoreductase, chain 3"/>
    <property type="match status" value="1"/>
</dbReference>
<keyword evidence="9 10" id="KW-0496">Mitochondrion</keyword>
<dbReference type="PANTHER" id="PTHR11058:SF9">
    <property type="entry name" value="NADH-UBIQUINONE OXIDOREDUCTASE CHAIN 3"/>
    <property type="match status" value="1"/>
</dbReference>
<dbReference type="AlphaFoldDB" id="A0A076JE81"/>
<keyword evidence="6 9" id="KW-1133">Transmembrane helix</keyword>
<proteinExistence type="inferred from homology"/>
<dbReference type="RefSeq" id="YP_009054304.1">
    <property type="nucleotide sequence ID" value="NC_024738.1"/>
</dbReference>
<geneLocation type="mitochondrion" evidence="10"/>
<dbReference type="OMA" id="KWRCEWQ"/>
<dbReference type="InterPro" id="IPR000440">
    <property type="entry name" value="NADH_UbQ/plastoQ_OxRdtase_su3"/>
</dbReference>
<keyword evidence="9" id="KW-0520">NAD</keyword>
<dbReference type="GO" id="GO:0031966">
    <property type="term" value="C:mitochondrial membrane"/>
    <property type="evidence" value="ECO:0007669"/>
    <property type="project" value="UniProtKB-SubCell"/>
</dbReference>
<keyword evidence="4 9" id="KW-0813">Transport</keyword>
<keyword evidence="9" id="KW-1278">Translocase</keyword>